<keyword evidence="2" id="KW-1185">Reference proteome</keyword>
<protein>
    <submittedName>
        <fullName evidence="1">Uncharacterized protein</fullName>
    </submittedName>
</protein>
<accession>A0A4Y2SGY7</accession>
<gene>
    <name evidence="1" type="ORF">AVEN_28751_1</name>
</gene>
<evidence type="ECO:0000313" key="2">
    <source>
        <dbReference type="Proteomes" id="UP000499080"/>
    </source>
</evidence>
<dbReference type="OrthoDB" id="10035396at2759"/>
<name>A0A4Y2SGY7_ARAVE</name>
<organism evidence="1 2">
    <name type="scientific">Araneus ventricosus</name>
    <name type="common">Orbweaver spider</name>
    <name type="synonym">Epeira ventricosa</name>
    <dbReference type="NCBI Taxonomy" id="182803"/>
    <lineage>
        <taxon>Eukaryota</taxon>
        <taxon>Metazoa</taxon>
        <taxon>Ecdysozoa</taxon>
        <taxon>Arthropoda</taxon>
        <taxon>Chelicerata</taxon>
        <taxon>Arachnida</taxon>
        <taxon>Araneae</taxon>
        <taxon>Araneomorphae</taxon>
        <taxon>Entelegynae</taxon>
        <taxon>Araneoidea</taxon>
        <taxon>Araneidae</taxon>
        <taxon>Araneus</taxon>
    </lineage>
</organism>
<reference evidence="1 2" key="1">
    <citation type="journal article" date="2019" name="Sci. Rep.">
        <title>Orb-weaving spider Araneus ventricosus genome elucidates the spidroin gene catalogue.</title>
        <authorList>
            <person name="Kono N."/>
            <person name="Nakamura H."/>
            <person name="Ohtoshi R."/>
            <person name="Moran D.A.P."/>
            <person name="Shinohara A."/>
            <person name="Yoshida Y."/>
            <person name="Fujiwara M."/>
            <person name="Mori M."/>
            <person name="Tomita M."/>
            <person name="Arakawa K."/>
        </authorList>
    </citation>
    <scope>NUCLEOTIDE SEQUENCE [LARGE SCALE GENOMIC DNA]</scope>
</reference>
<dbReference type="AlphaFoldDB" id="A0A4Y2SGY7"/>
<proteinExistence type="predicted"/>
<evidence type="ECO:0000313" key="1">
    <source>
        <dbReference type="EMBL" id="GBN87482.1"/>
    </source>
</evidence>
<dbReference type="EMBL" id="BGPR01021820">
    <property type="protein sequence ID" value="GBN87482.1"/>
    <property type="molecule type" value="Genomic_DNA"/>
</dbReference>
<comment type="caution">
    <text evidence="1">The sequence shown here is derived from an EMBL/GenBank/DDBJ whole genome shotgun (WGS) entry which is preliminary data.</text>
</comment>
<sequence length="167" mass="18697">MLDAMGNGKTTNGDQNSHKLFGDVPATADCINLKIFQNSQLPPLEVNVPSSQVNVPKSRYVPPIFLDIPKNVPQLLAVLSDLTKERITGSMVANNKVKIFPQLVILTDRAIQTEITSDGLKSHTYEFNNENQIEIVIRRNSFNSPSFSRMKSWHNSSMMVFRLPAIL</sequence>
<dbReference type="Proteomes" id="UP000499080">
    <property type="component" value="Unassembled WGS sequence"/>
</dbReference>